<organism evidence="2 3">
    <name type="scientific">Ensete ventricosum</name>
    <name type="common">Abyssinian banana</name>
    <name type="synonym">Musa ensete</name>
    <dbReference type="NCBI Taxonomy" id="4639"/>
    <lineage>
        <taxon>Eukaryota</taxon>
        <taxon>Viridiplantae</taxon>
        <taxon>Streptophyta</taxon>
        <taxon>Embryophyta</taxon>
        <taxon>Tracheophyta</taxon>
        <taxon>Spermatophyta</taxon>
        <taxon>Magnoliopsida</taxon>
        <taxon>Liliopsida</taxon>
        <taxon>Zingiberales</taxon>
        <taxon>Musaceae</taxon>
        <taxon>Ensete</taxon>
    </lineage>
</organism>
<evidence type="ECO:0000256" key="1">
    <source>
        <dbReference type="SAM" id="SignalP"/>
    </source>
</evidence>
<reference evidence="2 3" key="1">
    <citation type="journal article" date="2014" name="Agronomy (Basel)">
        <title>A Draft Genome Sequence for Ensete ventricosum, the Drought-Tolerant Tree Against Hunger.</title>
        <authorList>
            <person name="Harrison J."/>
            <person name="Moore K.A."/>
            <person name="Paszkiewicz K."/>
            <person name="Jones T."/>
            <person name="Grant M."/>
            <person name="Ambacheew D."/>
            <person name="Muzemil S."/>
            <person name="Studholme D.J."/>
        </authorList>
    </citation>
    <scope>NUCLEOTIDE SEQUENCE [LARGE SCALE GENOMIC DNA]</scope>
</reference>
<comment type="caution">
    <text evidence="2">The sequence shown here is derived from an EMBL/GenBank/DDBJ whole genome shotgun (WGS) entry which is preliminary data.</text>
</comment>
<keyword evidence="1" id="KW-0732">Signal</keyword>
<proteinExistence type="predicted"/>
<evidence type="ECO:0000313" key="2">
    <source>
        <dbReference type="EMBL" id="RRT34571.1"/>
    </source>
</evidence>
<evidence type="ECO:0000313" key="3">
    <source>
        <dbReference type="Proteomes" id="UP000287651"/>
    </source>
</evidence>
<feature type="chain" id="PRO_5019568815" description="Secreted protein" evidence="1">
    <location>
        <begin position="19"/>
        <end position="80"/>
    </location>
</feature>
<dbReference type="AlphaFoldDB" id="A0A426X515"/>
<sequence>MCFMATSSLVSLWRISFATPKLPDPMSRTTSYFSILPYFPSSAKLERLPLYQQQPQSSPDSGESWFILAAVCPLPYRSND</sequence>
<feature type="signal peptide" evidence="1">
    <location>
        <begin position="1"/>
        <end position="18"/>
    </location>
</feature>
<evidence type="ECO:0008006" key="4">
    <source>
        <dbReference type="Google" id="ProtNLM"/>
    </source>
</evidence>
<protein>
    <recommendedName>
        <fullName evidence="4">Secreted protein</fullName>
    </recommendedName>
</protein>
<name>A0A426X515_ENSVE</name>
<accession>A0A426X515</accession>
<dbReference type="EMBL" id="AMZH03026537">
    <property type="protein sequence ID" value="RRT34571.1"/>
    <property type="molecule type" value="Genomic_DNA"/>
</dbReference>
<gene>
    <name evidence="2" type="ORF">B296_00059124</name>
</gene>
<dbReference type="Proteomes" id="UP000287651">
    <property type="component" value="Unassembled WGS sequence"/>
</dbReference>